<name>A0AAV7X212_9NEOP</name>
<proteinExistence type="predicted"/>
<dbReference type="PANTHER" id="PTHR19446">
    <property type="entry name" value="REVERSE TRANSCRIPTASES"/>
    <property type="match status" value="1"/>
</dbReference>
<dbReference type="InterPro" id="IPR036691">
    <property type="entry name" value="Endo/exonu/phosph_ase_sf"/>
</dbReference>
<evidence type="ECO:0000313" key="2">
    <source>
        <dbReference type="EMBL" id="KAJ1519020.1"/>
    </source>
</evidence>
<gene>
    <name evidence="2" type="ORF">ONE63_011397</name>
</gene>
<dbReference type="EMBL" id="JAPTSV010000795">
    <property type="protein sequence ID" value="KAJ1519020.1"/>
    <property type="molecule type" value="Genomic_DNA"/>
</dbReference>
<dbReference type="InterPro" id="IPR043502">
    <property type="entry name" value="DNA/RNA_pol_sf"/>
</dbReference>
<reference evidence="2" key="1">
    <citation type="submission" date="2022-12" db="EMBL/GenBank/DDBJ databases">
        <title>Chromosome-level genome assembly of the bean flower thrips Megalurothrips usitatus.</title>
        <authorList>
            <person name="Ma L."/>
            <person name="Liu Q."/>
            <person name="Li H."/>
            <person name="Cai W."/>
        </authorList>
    </citation>
    <scope>NUCLEOTIDE SEQUENCE</scope>
    <source>
        <strain evidence="2">Cailab_2022a</strain>
    </source>
</reference>
<dbReference type="InterPro" id="IPR000477">
    <property type="entry name" value="RT_dom"/>
</dbReference>
<dbReference type="PROSITE" id="PS50878">
    <property type="entry name" value="RT_POL"/>
    <property type="match status" value="1"/>
</dbReference>
<dbReference type="AlphaFoldDB" id="A0AAV7X212"/>
<keyword evidence="3" id="KW-1185">Reference proteome</keyword>
<evidence type="ECO:0000259" key="1">
    <source>
        <dbReference type="PROSITE" id="PS50878"/>
    </source>
</evidence>
<dbReference type="CDD" id="cd01650">
    <property type="entry name" value="RT_nLTR_like"/>
    <property type="match status" value="1"/>
</dbReference>
<dbReference type="SUPFAM" id="SSF56219">
    <property type="entry name" value="DNase I-like"/>
    <property type="match status" value="1"/>
</dbReference>
<dbReference type="Proteomes" id="UP001075354">
    <property type="component" value="Unassembled WGS sequence"/>
</dbReference>
<dbReference type="SUPFAM" id="SSF56672">
    <property type="entry name" value="DNA/RNA polymerases"/>
    <property type="match status" value="1"/>
</dbReference>
<feature type="domain" description="Reverse transcriptase" evidence="1">
    <location>
        <begin position="257"/>
        <end position="521"/>
    </location>
</feature>
<accession>A0AAV7X212</accession>
<evidence type="ECO:0000313" key="3">
    <source>
        <dbReference type="Proteomes" id="UP001075354"/>
    </source>
</evidence>
<dbReference type="Gene3D" id="3.60.10.10">
    <property type="entry name" value="Endonuclease/exonuclease/phosphatase"/>
    <property type="match status" value="1"/>
</dbReference>
<dbReference type="Pfam" id="PF00078">
    <property type="entry name" value="RVT_1"/>
    <property type="match status" value="1"/>
</dbReference>
<dbReference type="GO" id="GO:0071897">
    <property type="term" value="P:DNA biosynthetic process"/>
    <property type="evidence" value="ECO:0007669"/>
    <property type="project" value="UniProtKB-ARBA"/>
</dbReference>
<organism evidence="2 3">
    <name type="scientific">Megalurothrips usitatus</name>
    <name type="common">bean blossom thrips</name>
    <dbReference type="NCBI Taxonomy" id="439358"/>
    <lineage>
        <taxon>Eukaryota</taxon>
        <taxon>Metazoa</taxon>
        <taxon>Ecdysozoa</taxon>
        <taxon>Arthropoda</taxon>
        <taxon>Hexapoda</taxon>
        <taxon>Insecta</taxon>
        <taxon>Pterygota</taxon>
        <taxon>Neoptera</taxon>
        <taxon>Paraneoptera</taxon>
        <taxon>Thysanoptera</taxon>
        <taxon>Terebrantia</taxon>
        <taxon>Thripoidea</taxon>
        <taxon>Thripidae</taxon>
        <taxon>Megalurothrips</taxon>
    </lineage>
</organism>
<comment type="caution">
    <text evidence="2">The sequence shown here is derived from an EMBL/GenBank/DDBJ whole genome shotgun (WGS) entry which is preliminary data.</text>
</comment>
<protein>
    <recommendedName>
        <fullName evidence="1">Reverse transcriptase domain-containing protein</fullName>
    </recommendedName>
</protein>
<sequence>MDARIATINMAASSAPHKLAALAAFLDNNKIDVALLQEVAVPEFDLNGYSEVVNLGEHRRGTAILSRRHLTTGTLLPCGRGEAMGDLCGRPAGNAETMETLAEVKHAINAVHLERLRRFAAQAKVDSKVEGEPTTMHHVRRGTRRHHRQTIHRLTTDDGLVLDGPDAVAGHLLEVFTLKFSAPAHPPTLEAVLENVDPTIDETDNAVLDQDVTEEEVEAAVMAGRPRKSPGYDGIVAEFYVEMWPVIRVELTEVLAELWQSGKVPRAMLHGVMVLIPKKTHPATAKDLRPLTMLNQDLKIYTRMLTARMTLVQDKLLHPMQVRPGGQRNMAASLCDLRDAISQVHATRGSACVLGVDLAAAFDSVRHEYMVAVLEKRGVAPNFVRAAQSLYADAWTQLRVNGRLTGAFPVERSIRQGCPKGALYFAVGAAPLVFMLDRALQGVIQDGRRLAVSGYADDVYALLRSSSEAALVDSILEDFGAASGLQVNRQKSAALALGRWDTTESIGWAYKDNITVLGIRFASTVSKSVMLNWPGTVQAARGALVGNSGRALTVTQRVGFASVYALSRLWHVAQALPLPTKAVNEVNRDVARFVWRGWLFRAPIETITRGQLQGGLGLTNVGAKCVALLVGRWHSPLHLVPDGFSAAWLRARRAAVPVCNPPNLRAASTAAPHYRSYSEVGAYGGLPDEAADVQASRLSVYRALQANTEVTTQAPRVVAANPHTEWPQVWANVRSPVLPVDVQDMWYVAVHDLVATKVRLHRIGKDDGRGECRLCGVPDTLEHRLAECTGAAQVWALLQPTLSRLVGR</sequence>